<dbReference type="EMBL" id="BARU01019746">
    <property type="protein sequence ID" value="GAH56364.1"/>
    <property type="molecule type" value="Genomic_DNA"/>
</dbReference>
<comment type="caution">
    <text evidence="1">The sequence shown here is derived from an EMBL/GenBank/DDBJ whole genome shotgun (WGS) entry which is preliminary data.</text>
</comment>
<reference evidence="1" key="1">
    <citation type="journal article" date="2014" name="Front. Microbiol.">
        <title>High frequency of phylogenetically diverse reductive dehalogenase-homologous genes in deep subseafloor sedimentary metagenomes.</title>
        <authorList>
            <person name="Kawai M."/>
            <person name="Futagami T."/>
            <person name="Toyoda A."/>
            <person name="Takaki Y."/>
            <person name="Nishi S."/>
            <person name="Hori S."/>
            <person name="Arai W."/>
            <person name="Tsubouchi T."/>
            <person name="Morono Y."/>
            <person name="Uchiyama I."/>
            <person name="Ito T."/>
            <person name="Fujiyama A."/>
            <person name="Inagaki F."/>
            <person name="Takami H."/>
        </authorList>
    </citation>
    <scope>NUCLEOTIDE SEQUENCE</scope>
    <source>
        <strain evidence="1">Expedition CK06-06</strain>
    </source>
</reference>
<dbReference type="AlphaFoldDB" id="X1HRA1"/>
<feature type="non-terminal residue" evidence="1">
    <location>
        <position position="51"/>
    </location>
</feature>
<proteinExistence type="predicted"/>
<accession>X1HRA1</accession>
<gene>
    <name evidence="1" type="ORF">S03H2_32495</name>
</gene>
<sequence length="51" mass="6168">MGFGGIDYSVRKFRDEVKKANWVTLSLAIARYYYCHYRLSENFLKELNMNR</sequence>
<evidence type="ECO:0000313" key="1">
    <source>
        <dbReference type="EMBL" id="GAH56364.1"/>
    </source>
</evidence>
<organism evidence="1">
    <name type="scientific">marine sediment metagenome</name>
    <dbReference type="NCBI Taxonomy" id="412755"/>
    <lineage>
        <taxon>unclassified sequences</taxon>
        <taxon>metagenomes</taxon>
        <taxon>ecological metagenomes</taxon>
    </lineage>
</organism>
<name>X1HRA1_9ZZZZ</name>
<protein>
    <submittedName>
        <fullName evidence="1">Uncharacterized protein</fullName>
    </submittedName>
</protein>